<comment type="caution">
    <text evidence="3">The sequence shown here is derived from an EMBL/GenBank/DDBJ whole genome shotgun (WGS) entry which is preliminary data.</text>
</comment>
<keyword evidence="1" id="KW-0479">Metal-binding</keyword>
<protein>
    <recommendedName>
        <fullName evidence="2">VOC domain-containing protein</fullName>
    </recommendedName>
</protein>
<dbReference type="PROSITE" id="PS51819">
    <property type="entry name" value="VOC"/>
    <property type="match status" value="1"/>
</dbReference>
<sequence length="170" mass="19119">MDFYENKKVLNKGGIFMIKVKDVHRIGILVKDLDKAVKLFTTIFGAKVGITYRKDETENYQLTYDEIPPVGLKSAYLTIGKNFQIELMAPSTPDGVMAKELERKGEGIYSISFQVDNVVEAIKDLEANGVRVVGKQLDWKTKTNQGEVHTPYALTHPKDSCGFMVEIGMR</sequence>
<evidence type="ECO:0000313" key="3">
    <source>
        <dbReference type="EMBL" id="OGL55276.1"/>
    </source>
</evidence>
<dbReference type="STRING" id="1817883.A3G31_04520"/>
<organism evidence="3 4">
    <name type="scientific">Candidatus Schekmanbacteria bacterium RIFCSPLOWO2_12_FULL_38_15</name>
    <dbReference type="NCBI Taxonomy" id="1817883"/>
    <lineage>
        <taxon>Bacteria</taxon>
        <taxon>Candidatus Schekmaniibacteriota</taxon>
    </lineage>
</organism>
<gene>
    <name evidence="3" type="ORF">A3G31_04520</name>
</gene>
<evidence type="ECO:0000256" key="1">
    <source>
        <dbReference type="ARBA" id="ARBA00022723"/>
    </source>
</evidence>
<dbReference type="PANTHER" id="PTHR43048">
    <property type="entry name" value="METHYLMALONYL-COA EPIMERASE"/>
    <property type="match status" value="1"/>
</dbReference>
<dbReference type="InterPro" id="IPR029068">
    <property type="entry name" value="Glyas_Bleomycin-R_OHBP_Dase"/>
</dbReference>
<name>A0A1F7SNC1_9BACT</name>
<proteinExistence type="predicted"/>
<dbReference type="Proteomes" id="UP000178082">
    <property type="component" value="Unassembled WGS sequence"/>
</dbReference>
<dbReference type="PANTHER" id="PTHR43048:SF3">
    <property type="entry name" value="METHYLMALONYL-COA EPIMERASE, MITOCHONDRIAL"/>
    <property type="match status" value="1"/>
</dbReference>
<dbReference type="Gene3D" id="3.10.180.10">
    <property type="entry name" value="2,3-Dihydroxybiphenyl 1,2-Dioxygenase, domain 1"/>
    <property type="match status" value="1"/>
</dbReference>
<dbReference type="GO" id="GO:0046872">
    <property type="term" value="F:metal ion binding"/>
    <property type="evidence" value="ECO:0007669"/>
    <property type="project" value="UniProtKB-KW"/>
</dbReference>
<dbReference type="EMBL" id="MGDI01000002">
    <property type="protein sequence ID" value="OGL55276.1"/>
    <property type="molecule type" value="Genomic_DNA"/>
</dbReference>
<dbReference type="InterPro" id="IPR051785">
    <property type="entry name" value="MMCE/EMCE_epimerase"/>
</dbReference>
<feature type="domain" description="VOC" evidence="2">
    <location>
        <begin position="22"/>
        <end position="170"/>
    </location>
</feature>
<dbReference type="GO" id="GO:0046491">
    <property type="term" value="P:L-methylmalonyl-CoA metabolic process"/>
    <property type="evidence" value="ECO:0007669"/>
    <property type="project" value="TreeGrafter"/>
</dbReference>
<dbReference type="AlphaFoldDB" id="A0A1F7SNC1"/>
<dbReference type="SUPFAM" id="SSF54593">
    <property type="entry name" value="Glyoxalase/Bleomycin resistance protein/Dihydroxybiphenyl dioxygenase"/>
    <property type="match status" value="1"/>
</dbReference>
<evidence type="ECO:0000313" key="4">
    <source>
        <dbReference type="Proteomes" id="UP000178082"/>
    </source>
</evidence>
<dbReference type="GO" id="GO:0004493">
    <property type="term" value="F:methylmalonyl-CoA epimerase activity"/>
    <property type="evidence" value="ECO:0007669"/>
    <property type="project" value="TreeGrafter"/>
</dbReference>
<evidence type="ECO:0000259" key="2">
    <source>
        <dbReference type="PROSITE" id="PS51819"/>
    </source>
</evidence>
<dbReference type="Pfam" id="PF13669">
    <property type="entry name" value="Glyoxalase_4"/>
    <property type="match status" value="1"/>
</dbReference>
<dbReference type="InterPro" id="IPR037523">
    <property type="entry name" value="VOC_core"/>
</dbReference>
<accession>A0A1F7SNC1</accession>
<reference evidence="3 4" key="1">
    <citation type="journal article" date="2016" name="Nat. Commun.">
        <title>Thousands of microbial genomes shed light on interconnected biogeochemical processes in an aquifer system.</title>
        <authorList>
            <person name="Anantharaman K."/>
            <person name="Brown C.T."/>
            <person name="Hug L.A."/>
            <person name="Sharon I."/>
            <person name="Castelle C.J."/>
            <person name="Probst A.J."/>
            <person name="Thomas B.C."/>
            <person name="Singh A."/>
            <person name="Wilkins M.J."/>
            <person name="Karaoz U."/>
            <person name="Brodie E.L."/>
            <person name="Williams K.H."/>
            <person name="Hubbard S.S."/>
            <person name="Banfield J.F."/>
        </authorList>
    </citation>
    <scope>NUCLEOTIDE SEQUENCE [LARGE SCALE GENOMIC DNA]</scope>
</reference>